<evidence type="ECO:0000256" key="2">
    <source>
        <dbReference type="ARBA" id="ARBA00006824"/>
    </source>
</evidence>
<dbReference type="STRING" id="1168221.R7YZT2"/>
<keyword evidence="3 6" id="KW-0812">Transmembrane</keyword>
<organism evidence="7 8">
    <name type="scientific">Coniosporium apollinis (strain CBS 100218)</name>
    <name type="common">Rock-inhabiting black yeast</name>
    <dbReference type="NCBI Taxonomy" id="1168221"/>
    <lineage>
        <taxon>Eukaryota</taxon>
        <taxon>Fungi</taxon>
        <taxon>Dikarya</taxon>
        <taxon>Ascomycota</taxon>
        <taxon>Pezizomycotina</taxon>
        <taxon>Dothideomycetes</taxon>
        <taxon>Dothideomycetes incertae sedis</taxon>
        <taxon>Coniosporium</taxon>
    </lineage>
</organism>
<dbReference type="eggNOG" id="KOG1944">
    <property type="taxonomic scope" value="Eukaryota"/>
</dbReference>
<dbReference type="InterPro" id="IPR007248">
    <property type="entry name" value="Mpv17_PMP22"/>
</dbReference>
<evidence type="ECO:0000313" key="7">
    <source>
        <dbReference type="EMBL" id="EON67465.1"/>
    </source>
</evidence>
<keyword evidence="8" id="KW-1185">Reference proteome</keyword>
<keyword evidence="4 6" id="KW-1133">Transmembrane helix</keyword>
<dbReference type="PANTHER" id="PTHR11266:SF50">
    <property type="entry name" value="VACUOLAR MEMBRANE PROTEIN YOR292C"/>
    <property type="match status" value="1"/>
</dbReference>
<dbReference type="GeneID" id="19904030"/>
<evidence type="ECO:0008006" key="9">
    <source>
        <dbReference type="Google" id="ProtNLM"/>
    </source>
</evidence>
<sequence length="260" mass="29059">MITSVEGQRRRLLRALNSRYIYGQIPLLHAIIFLLEMAAVSILTRKFNSYYASRPVLTTMITNAVLGGIADTVAQSITAIRQVAVRKPGGASKDDFLAIEISALDRKNPWPPGEIIPDSKNLPPPFDFERLVRFMSYGFMMAPVQHKWFGFLAKTFPVTKLAGTLPALKRVAFDQFLFAPIGLACFFTFMTVAEGGGKRAVQRKFQDVYVPALKANYLVWPAVQILNFRVMPIQFQIPFVSTVGIAWTAYLSLTNSSEES</sequence>
<accession>R7YZT2</accession>
<reference evidence="8" key="1">
    <citation type="submission" date="2012-06" db="EMBL/GenBank/DDBJ databases">
        <title>The genome sequence of Coniosporium apollinis CBS 100218.</title>
        <authorList>
            <consortium name="The Broad Institute Genome Sequencing Platform"/>
            <person name="Cuomo C."/>
            <person name="Gorbushina A."/>
            <person name="Noack S."/>
            <person name="Walker B."/>
            <person name="Young S.K."/>
            <person name="Zeng Q."/>
            <person name="Gargeya S."/>
            <person name="Fitzgerald M."/>
            <person name="Haas B."/>
            <person name="Abouelleil A."/>
            <person name="Alvarado L."/>
            <person name="Arachchi H.M."/>
            <person name="Berlin A.M."/>
            <person name="Chapman S.B."/>
            <person name="Goldberg J."/>
            <person name="Griggs A."/>
            <person name="Gujja S."/>
            <person name="Hansen M."/>
            <person name="Howarth C."/>
            <person name="Imamovic A."/>
            <person name="Larimer J."/>
            <person name="McCowan C."/>
            <person name="Montmayeur A."/>
            <person name="Murphy C."/>
            <person name="Neiman D."/>
            <person name="Pearson M."/>
            <person name="Priest M."/>
            <person name="Roberts A."/>
            <person name="Saif S."/>
            <person name="Shea T."/>
            <person name="Sisk P."/>
            <person name="Sykes S."/>
            <person name="Wortman J."/>
            <person name="Nusbaum C."/>
            <person name="Birren B."/>
        </authorList>
    </citation>
    <scope>NUCLEOTIDE SEQUENCE [LARGE SCALE GENOMIC DNA]</scope>
    <source>
        <strain evidence="8">CBS 100218</strain>
    </source>
</reference>
<dbReference type="EMBL" id="JH767587">
    <property type="protein sequence ID" value="EON67465.1"/>
    <property type="molecule type" value="Genomic_DNA"/>
</dbReference>
<dbReference type="Proteomes" id="UP000016924">
    <property type="component" value="Unassembled WGS sequence"/>
</dbReference>
<proteinExistence type="inferred from homology"/>
<dbReference type="HOGENOM" id="CLU_049109_8_0_1"/>
<evidence type="ECO:0000256" key="5">
    <source>
        <dbReference type="ARBA" id="ARBA00023136"/>
    </source>
</evidence>
<evidence type="ECO:0000256" key="6">
    <source>
        <dbReference type="RuleBase" id="RU363053"/>
    </source>
</evidence>
<protein>
    <recommendedName>
        <fullName evidence="9">Protein sym1</fullName>
    </recommendedName>
</protein>
<dbReference type="Pfam" id="PF04117">
    <property type="entry name" value="Mpv17_PMP22"/>
    <property type="match status" value="1"/>
</dbReference>
<dbReference type="OrthoDB" id="10267969at2759"/>
<gene>
    <name evidence="7" type="ORF">W97_06719</name>
</gene>
<evidence type="ECO:0000256" key="1">
    <source>
        <dbReference type="ARBA" id="ARBA00004141"/>
    </source>
</evidence>
<evidence type="ECO:0000256" key="3">
    <source>
        <dbReference type="ARBA" id="ARBA00022692"/>
    </source>
</evidence>
<dbReference type="AlphaFoldDB" id="R7YZT2"/>
<dbReference type="GO" id="GO:0005739">
    <property type="term" value="C:mitochondrion"/>
    <property type="evidence" value="ECO:0007669"/>
    <property type="project" value="TreeGrafter"/>
</dbReference>
<dbReference type="RefSeq" id="XP_007782782.1">
    <property type="nucleotide sequence ID" value="XM_007784592.1"/>
</dbReference>
<dbReference type="PANTHER" id="PTHR11266">
    <property type="entry name" value="PEROXISOMAL MEMBRANE PROTEIN 2, PXMP2 MPV17"/>
    <property type="match status" value="1"/>
</dbReference>
<evidence type="ECO:0000256" key="4">
    <source>
        <dbReference type="ARBA" id="ARBA00022989"/>
    </source>
</evidence>
<comment type="subcellular location">
    <subcellularLocation>
        <location evidence="1">Membrane</location>
        <topology evidence="1">Multi-pass membrane protein</topology>
    </subcellularLocation>
</comment>
<dbReference type="GO" id="GO:0016020">
    <property type="term" value="C:membrane"/>
    <property type="evidence" value="ECO:0007669"/>
    <property type="project" value="UniProtKB-SubCell"/>
</dbReference>
<dbReference type="OMA" id="FRVMPIQ"/>
<feature type="transmembrane region" description="Helical" evidence="6">
    <location>
        <begin position="21"/>
        <end position="43"/>
    </location>
</feature>
<evidence type="ECO:0000313" key="8">
    <source>
        <dbReference type="Proteomes" id="UP000016924"/>
    </source>
</evidence>
<feature type="transmembrane region" description="Helical" evidence="6">
    <location>
        <begin position="175"/>
        <end position="193"/>
    </location>
</feature>
<keyword evidence="5 6" id="KW-0472">Membrane</keyword>
<name>R7YZT2_CONA1</name>
<comment type="similarity">
    <text evidence="2 6">Belongs to the peroxisomal membrane protein PXMP2/4 family.</text>
</comment>